<reference evidence="10 11" key="1">
    <citation type="submission" date="2019-08" db="EMBL/GenBank/DDBJ databases">
        <title>Hyperibacter terrae gen. nov., sp. nov. and Hyperibacter viscosus sp. nov., two new members in the family Rhodospirillaceae isolated from the rhizosphere of Hypericum perforatum.</title>
        <authorList>
            <person name="Noviana Z."/>
        </authorList>
    </citation>
    <scope>NUCLEOTIDE SEQUENCE [LARGE SCALE GENOMIC DNA]</scope>
    <source>
        <strain evidence="10 11">R5913</strain>
    </source>
</reference>
<dbReference type="Gene3D" id="3.40.50.2000">
    <property type="entry name" value="Glycogen Phosphorylase B"/>
    <property type="match status" value="1"/>
</dbReference>
<evidence type="ECO:0000256" key="3">
    <source>
        <dbReference type="ARBA" id="ARBA00011970"/>
    </source>
</evidence>
<sequence>MTERPPPPERKAVGGDPSALFDSAVKAFSEGRAADACRQCKILLEIASDNRDVLHLYAAAAASSGDTATAIAASQRLIKLAPDHAEGRRNLGALLASQRRHAEARVHFEAAAKLAPNHIGGRLMLVRSLRALDALAEARAEAEAVAQLAPDNADAQFALGNLRLSGGDHDGALRAFARALALRPDHLDTLVNLGVALRASHRSDEARLALQRALALQPGLSSAHFNLGTLALDRGACEEAIRHYRLALEGGGDAVSLHRSIGLAQLLRNDRDAAIASFKASLAVAPEDPDTLVALGDVLAQLKTMTEATDCFRRALVAAPRHPQAIPRLFNQALQCCDWDEAQRLKPTVDALTDEALAKGEAPAEAAFLSLAHAEDPARNRAIAEAMSRQAAQRAGPKLVLPARARDGGRRLKLGYLSTDFRNHAVSQLLVRTLELHDRAQFKVWAYSTGAEDRSALRERVRDGVDAFIDIRDHDHRAAAERIAADEVDILIDLTLHTTGARLEISALRPAPIQMGWLGYPGSSGADFFDYLLTDKIVTPPDQAPYYSEQLAYLPETFQPNDDRQPVAPGISKRAEYGLPETGFVFCSFNQPYKIEPVLFDIWMGLLRDLPDSVLWLHRNNEVAPVNLRREAAKRGVAPERLVFADRPEKPVHLRRLGLADLALDTRLYNGHTTTSDALWAKLPVLTLLGSQYASRVSASVLTAIGMPDLVATSLEGYRNIALRLARDPAALANVKARLARNRTTLPLFDSPRFTRNLEAVYHAAWARHELGLAPALIEIAVPAPGARRDG</sequence>
<dbReference type="KEGG" id="htq:FRZ44_42220"/>
<feature type="domain" description="O-GlcNAc transferase C-terminal" evidence="9">
    <location>
        <begin position="337"/>
        <end position="565"/>
    </location>
</feature>
<protein>
    <recommendedName>
        <fullName evidence="3">protein O-GlcNAc transferase</fullName>
        <ecNumber evidence="3">2.4.1.255</ecNumber>
    </recommendedName>
</protein>
<dbReference type="InterPro" id="IPR019734">
    <property type="entry name" value="TPR_rpt"/>
</dbReference>
<keyword evidence="5" id="KW-0808">Transferase</keyword>
<dbReference type="SUPFAM" id="SSF48452">
    <property type="entry name" value="TPR-like"/>
    <property type="match status" value="1"/>
</dbReference>
<comment type="pathway">
    <text evidence="1">Protein modification; protein glycosylation.</text>
</comment>
<feature type="domain" description="O-GlcNAc transferase C-terminal" evidence="9">
    <location>
        <begin position="568"/>
        <end position="758"/>
    </location>
</feature>
<evidence type="ECO:0000256" key="1">
    <source>
        <dbReference type="ARBA" id="ARBA00004922"/>
    </source>
</evidence>
<dbReference type="GO" id="GO:0097363">
    <property type="term" value="F:protein O-acetylglucosaminyltransferase activity"/>
    <property type="evidence" value="ECO:0007669"/>
    <property type="project" value="UniProtKB-EC"/>
</dbReference>
<dbReference type="EMBL" id="CP042906">
    <property type="protein sequence ID" value="QEX18911.1"/>
    <property type="molecule type" value="Genomic_DNA"/>
</dbReference>
<feature type="repeat" description="TPR" evidence="8">
    <location>
        <begin position="85"/>
        <end position="118"/>
    </location>
</feature>
<feature type="repeat" description="TPR" evidence="8">
    <location>
        <begin position="255"/>
        <end position="288"/>
    </location>
</feature>
<proteinExistence type="inferred from homology"/>
<dbReference type="Pfam" id="PF13844">
    <property type="entry name" value="Glyco_transf_41"/>
    <property type="match status" value="2"/>
</dbReference>
<dbReference type="AlphaFoldDB" id="A0A5J6MNU6"/>
<evidence type="ECO:0000256" key="2">
    <source>
        <dbReference type="ARBA" id="ARBA00005386"/>
    </source>
</evidence>
<keyword evidence="4" id="KW-0328">Glycosyltransferase</keyword>
<evidence type="ECO:0000256" key="8">
    <source>
        <dbReference type="PROSITE-ProRule" id="PRU00339"/>
    </source>
</evidence>
<keyword evidence="6" id="KW-0677">Repeat</keyword>
<keyword evidence="11" id="KW-1185">Reference proteome</keyword>
<dbReference type="Gene3D" id="3.40.50.11380">
    <property type="match status" value="1"/>
</dbReference>
<comment type="similarity">
    <text evidence="2">Belongs to the glycosyltransferase 41 family. O-GlcNAc transferase subfamily.</text>
</comment>
<evidence type="ECO:0000256" key="4">
    <source>
        <dbReference type="ARBA" id="ARBA00022676"/>
    </source>
</evidence>
<gene>
    <name evidence="10" type="ORF">FRZ44_42220</name>
</gene>
<dbReference type="InterPro" id="IPR011990">
    <property type="entry name" value="TPR-like_helical_dom_sf"/>
</dbReference>
<evidence type="ECO:0000256" key="5">
    <source>
        <dbReference type="ARBA" id="ARBA00022679"/>
    </source>
</evidence>
<dbReference type="InterPro" id="IPR029489">
    <property type="entry name" value="OGT/SEC/SPY_C"/>
</dbReference>
<dbReference type="Pfam" id="PF14559">
    <property type="entry name" value="TPR_19"/>
    <property type="match status" value="1"/>
</dbReference>
<dbReference type="Proteomes" id="UP000326202">
    <property type="component" value="Chromosome"/>
</dbReference>
<organism evidence="10 11">
    <name type="scientific">Hypericibacter terrae</name>
    <dbReference type="NCBI Taxonomy" id="2602015"/>
    <lineage>
        <taxon>Bacteria</taxon>
        <taxon>Pseudomonadati</taxon>
        <taxon>Pseudomonadota</taxon>
        <taxon>Alphaproteobacteria</taxon>
        <taxon>Rhodospirillales</taxon>
        <taxon>Dongiaceae</taxon>
        <taxon>Hypericibacter</taxon>
    </lineage>
</organism>
<accession>A0A5J6MNU6</accession>
<evidence type="ECO:0000256" key="7">
    <source>
        <dbReference type="ARBA" id="ARBA00022803"/>
    </source>
</evidence>
<feature type="repeat" description="TPR" evidence="8">
    <location>
        <begin position="153"/>
        <end position="186"/>
    </location>
</feature>
<keyword evidence="7 8" id="KW-0802">TPR repeat</keyword>
<dbReference type="RefSeq" id="WP_151179020.1">
    <property type="nucleotide sequence ID" value="NZ_CP042906.1"/>
</dbReference>
<dbReference type="PROSITE" id="PS50005">
    <property type="entry name" value="TPR"/>
    <property type="match status" value="4"/>
</dbReference>
<evidence type="ECO:0000313" key="10">
    <source>
        <dbReference type="EMBL" id="QEX18911.1"/>
    </source>
</evidence>
<feature type="repeat" description="TPR" evidence="8">
    <location>
        <begin position="289"/>
        <end position="322"/>
    </location>
</feature>
<evidence type="ECO:0000256" key="6">
    <source>
        <dbReference type="ARBA" id="ARBA00022737"/>
    </source>
</evidence>
<dbReference type="PANTHER" id="PTHR44998:SF1">
    <property type="entry name" value="UDP-N-ACETYLGLUCOSAMINE--PEPTIDE N-ACETYLGLUCOSAMINYLTRANSFERASE 110 KDA SUBUNIT"/>
    <property type="match status" value="1"/>
</dbReference>
<dbReference type="EC" id="2.4.1.255" evidence="3"/>
<dbReference type="GO" id="GO:0006493">
    <property type="term" value="P:protein O-linked glycosylation"/>
    <property type="evidence" value="ECO:0007669"/>
    <property type="project" value="TreeGrafter"/>
</dbReference>
<evidence type="ECO:0000313" key="11">
    <source>
        <dbReference type="Proteomes" id="UP000326202"/>
    </source>
</evidence>
<dbReference type="Gene3D" id="1.25.40.10">
    <property type="entry name" value="Tetratricopeptide repeat domain"/>
    <property type="match status" value="2"/>
</dbReference>
<dbReference type="Pfam" id="PF13432">
    <property type="entry name" value="TPR_16"/>
    <property type="match status" value="2"/>
</dbReference>
<dbReference type="PANTHER" id="PTHR44998">
    <property type="match status" value="1"/>
</dbReference>
<dbReference type="OrthoDB" id="146908at2"/>
<evidence type="ECO:0000259" key="9">
    <source>
        <dbReference type="Pfam" id="PF13844"/>
    </source>
</evidence>
<dbReference type="SMART" id="SM00028">
    <property type="entry name" value="TPR"/>
    <property type="match status" value="8"/>
</dbReference>
<name>A0A5J6MNU6_9PROT</name>